<reference evidence="10" key="1">
    <citation type="submission" date="2018-05" db="EMBL/GenBank/DDBJ databases">
        <authorList>
            <person name="Lanie J.A."/>
            <person name="Ng W.-L."/>
            <person name="Kazmierczak K.M."/>
            <person name="Andrzejewski T.M."/>
            <person name="Davidsen T.M."/>
            <person name="Wayne K.J."/>
            <person name="Tettelin H."/>
            <person name="Glass J.I."/>
            <person name="Rusch D."/>
            <person name="Podicherti R."/>
            <person name="Tsui H.-C.T."/>
            <person name="Winkler M.E."/>
        </authorList>
    </citation>
    <scope>NUCLEOTIDE SEQUENCE</scope>
</reference>
<keyword evidence="6 8" id="KW-1133">Transmembrane helix</keyword>
<keyword evidence="3" id="KW-0813">Transport</keyword>
<feature type="non-terminal residue" evidence="10">
    <location>
        <position position="1"/>
    </location>
</feature>
<dbReference type="PANTHER" id="PTHR41394:SF5">
    <property type="entry name" value="SLC41A_MGTE INTEGRAL MEMBRANE DOMAIN-CONTAINING PROTEIN"/>
    <property type="match status" value="1"/>
</dbReference>
<evidence type="ECO:0000256" key="5">
    <source>
        <dbReference type="ARBA" id="ARBA00022842"/>
    </source>
</evidence>
<evidence type="ECO:0000256" key="7">
    <source>
        <dbReference type="ARBA" id="ARBA00023136"/>
    </source>
</evidence>
<name>A0A382K6N7_9ZZZZ</name>
<dbReference type="GO" id="GO:0008324">
    <property type="term" value="F:monoatomic cation transmembrane transporter activity"/>
    <property type="evidence" value="ECO:0007669"/>
    <property type="project" value="InterPro"/>
</dbReference>
<evidence type="ECO:0000256" key="6">
    <source>
        <dbReference type="ARBA" id="ARBA00022989"/>
    </source>
</evidence>
<dbReference type="PANTHER" id="PTHR41394">
    <property type="entry name" value="MAGNESIUM TRANSPORTER MGTE"/>
    <property type="match status" value="1"/>
</dbReference>
<evidence type="ECO:0000256" key="8">
    <source>
        <dbReference type="SAM" id="Phobius"/>
    </source>
</evidence>
<feature type="transmembrane region" description="Helical" evidence="8">
    <location>
        <begin position="22"/>
        <end position="42"/>
    </location>
</feature>
<keyword evidence="7 8" id="KW-0472">Membrane</keyword>
<evidence type="ECO:0000256" key="3">
    <source>
        <dbReference type="ARBA" id="ARBA00022448"/>
    </source>
</evidence>
<dbReference type="SUPFAM" id="SSF161093">
    <property type="entry name" value="MgtE membrane domain-like"/>
    <property type="match status" value="1"/>
</dbReference>
<evidence type="ECO:0000256" key="2">
    <source>
        <dbReference type="ARBA" id="ARBA00009749"/>
    </source>
</evidence>
<dbReference type="EMBL" id="UINC01078527">
    <property type="protein sequence ID" value="SVC19686.1"/>
    <property type="molecule type" value="Genomic_DNA"/>
</dbReference>
<evidence type="ECO:0000259" key="9">
    <source>
        <dbReference type="Pfam" id="PF01769"/>
    </source>
</evidence>
<dbReference type="InterPro" id="IPR006667">
    <property type="entry name" value="SLC41_membr_dom"/>
</dbReference>
<evidence type="ECO:0000256" key="1">
    <source>
        <dbReference type="ARBA" id="ARBA00004141"/>
    </source>
</evidence>
<feature type="transmembrane region" description="Helical" evidence="8">
    <location>
        <begin position="87"/>
        <end position="110"/>
    </location>
</feature>
<protein>
    <recommendedName>
        <fullName evidence="9">SLC41A/MgtE integral membrane domain-containing protein</fullName>
    </recommendedName>
</protein>
<sequence>GMATGRVNFGGEIKLIIKEMKVGLMLGILYGILLGIFANLSFSDAPDSLGIVVGLSICVSMIVAATVGTVIPLILRKLDIDPAVATGPFVTTSIDILGVLFYFLIAGLFLSI</sequence>
<feature type="transmembrane region" description="Helical" evidence="8">
    <location>
        <begin position="48"/>
        <end position="75"/>
    </location>
</feature>
<dbReference type="AlphaFoldDB" id="A0A382K6N7"/>
<keyword evidence="5" id="KW-0460">Magnesium</keyword>
<accession>A0A382K6N7</accession>
<proteinExistence type="inferred from homology"/>
<dbReference type="InterPro" id="IPR036739">
    <property type="entry name" value="SLC41_membr_dom_sf"/>
</dbReference>
<comment type="similarity">
    <text evidence="2">Belongs to the SLC41A transporter family.</text>
</comment>
<dbReference type="Pfam" id="PF01769">
    <property type="entry name" value="MgtE"/>
    <property type="match status" value="1"/>
</dbReference>
<gene>
    <name evidence="10" type="ORF">METZ01_LOCUS272540</name>
</gene>
<keyword evidence="4 8" id="KW-0812">Transmembrane</keyword>
<comment type="subcellular location">
    <subcellularLocation>
        <location evidence="1">Membrane</location>
        <topology evidence="1">Multi-pass membrane protein</topology>
    </subcellularLocation>
</comment>
<feature type="domain" description="SLC41A/MgtE integral membrane" evidence="9">
    <location>
        <begin position="1"/>
        <end position="105"/>
    </location>
</feature>
<evidence type="ECO:0000256" key="4">
    <source>
        <dbReference type="ARBA" id="ARBA00022692"/>
    </source>
</evidence>
<evidence type="ECO:0000313" key="10">
    <source>
        <dbReference type="EMBL" id="SVC19686.1"/>
    </source>
</evidence>
<dbReference type="Gene3D" id="1.10.357.20">
    <property type="entry name" value="SLC41 divalent cation transporters, integral membrane domain"/>
    <property type="match status" value="1"/>
</dbReference>
<organism evidence="10">
    <name type="scientific">marine metagenome</name>
    <dbReference type="NCBI Taxonomy" id="408172"/>
    <lineage>
        <taxon>unclassified sequences</taxon>
        <taxon>metagenomes</taxon>
        <taxon>ecological metagenomes</taxon>
    </lineage>
</organism>
<dbReference type="GO" id="GO:0016020">
    <property type="term" value="C:membrane"/>
    <property type="evidence" value="ECO:0007669"/>
    <property type="project" value="UniProtKB-SubCell"/>
</dbReference>